<feature type="domain" description="Oxidoreductase molybdopterin-binding" evidence="1">
    <location>
        <begin position="2"/>
        <end position="125"/>
    </location>
</feature>
<proteinExistence type="predicted"/>
<dbReference type="SUPFAM" id="SSF56524">
    <property type="entry name" value="Oxidoreductase molybdopterin-binding domain"/>
    <property type="match status" value="1"/>
</dbReference>
<sequence length="175" mass="19916">MTRADLDSLPQREQVNDFHCVTTWSVRGLRWTGVPMRDFWHEVVVPRLDPAEGFALVEARGGDGYKVVLLLEDLLGDEVLLARELDGNPLDERHGAPLRVVSPAQYGYKSVKHLTGLRLRGERPPGRLEHLRGRVALEERHDRVPGRLLRWPYRALIVPTAMRAERSLRSGPPTH</sequence>
<dbReference type="Gene3D" id="3.90.420.10">
    <property type="entry name" value="Oxidoreductase, molybdopterin-binding domain"/>
    <property type="match status" value="1"/>
</dbReference>
<organism evidence="2">
    <name type="scientific">metagenome</name>
    <dbReference type="NCBI Taxonomy" id="256318"/>
    <lineage>
        <taxon>unclassified sequences</taxon>
        <taxon>metagenomes</taxon>
    </lineage>
</organism>
<dbReference type="PANTHER" id="PTHR43032:SF4">
    <property type="entry name" value="OXIDOREDUCTASE MOLYBDOPTERIN-BINDING DOMAIN-CONTAINING PROTEIN"/>
    <property type="match status" value="1"/>
</dbReference>
<dbReference type="PANTHER" id="PTHR43032">
    <property type="entry name" value="PROTEIN-METHIONINE-SULFOXIDE REDUCTASE"/>
    <property type="match status" value="1"/>
</dbReference>
<evidence type="ECO:0000259" key="1">
    <source>
        <dbReference type="Pfam" id="PF00174"/>
    </source>
</evidence>
<gene>
    <name evidence="2" type="ORF">NOCA1120350</name>
</gene>
<evidence type="ECO:0000313" key="2">
    <source>
        <dbReference type="EMBL" id="CUR57056.1"/>
    </source>
</evidence>
<dbReference type="AlphaFoldDB" id="A0A2P2C4X5"/>
<dbReference type="EMBL" id="CZKB01000004">
    <property type="protein sequence ID" value="CUR57056.1"/>
    <property type="molecule type" value="Genomic_DNA"/>
</dbReference>
<reference evidence="2" key="1">
    <citation type="submission" date="2015-08" db="EMBL/GenBank/DDBJ databases">
        <authorList>
            <person name="Babu N.S."/>
            <person name="Beckwith C.J."/>
            <person name="Beseler K.G."/>
            <person name="Brison A."/>
            <person name="Carone J.V."/>
            <person name="Caskin T.P."/>
            <person name="Diamond M."/>
            <person name="Durham M.E."/>
            <person name="Foxe J.M."/>
            <person name="Go M."/>
            <person name="Henderson B.A."/>
            <person name="Jones I.B."/>
            <person name="McGettigan J.A."/>
            <person name="Micheletti S.J."/>
            <person name="Nasrallah M.E."/>
            <person name="Ortiz D."/>
            <person name="Piller C.R."/>
            <person name="Privatt S.R."/>
            <person name="Schneider S.L."/>
            <person name="Sharp S."/>
            <person name="Smith T.C."/>
            <person name="Stanton J.D."/>
            <person name="Ullery H.E."/>
            <person name="Wilson R.J."/>
            <person name="Serrano M.G."/>
            <person name="Buck G."/>
            <person name="Lee V."/>
            <person name="Wang Y."/>
            <person name="Carvalho R."/>
            <person name="Voegtly L."/>
            <person name="Shi R."/>
            <person name="Duckworth R."/>
            <person name="Johnson A."/>
            <person name="Loviza R."/>
            <person name="Walstead R."/>
            <person name="Shah Z."/>
            <person name="Kiflezghi M."/>
            <person name="Wade K."/>
            <person name="Ball S.L."/>
            <person name="Bradley K.W."/>
            <person name="Asai D.J."/>
            <person name="Bowman C.A."/>
            <person name="Russell D.A."/>
            <person name="Pope W.H."/>
            <person name="Jacobs-Sera D."/>
            <person name="Hendrix R.W."/>
            <person name="Hatfull G.F."/>
        </authorList>
    </citation>
    <scope>NUCLEOTIDE SEQUENCE</scope>
</reference>
<protein>
    <recommendedName>
        <fullName evidence="1">Oxidoreductase molybdopterin-binding domain-containing protein</fullName>
    </recommendedName>
</protein>
<accession>A0A2P2C4X5</accession>
<dbReference type="InterPro" id="IPR000572">
    <property type="entry name" value="OxRdtase_Mopterin-bd_dom"/>
</dbReference>
<name>A0A2P2C4X5_9ZZZZ</name>
<dbReference type="Pfam" id="PF00174">
    <property type="entry name" value="Oxidored_molyb"/>
    <property type="match status" value="1"/>
</dbReference>
<dbReference type="InterPro" id="IPR036374">
    <property type="entry name" value="OxRdtase_Mopterin-bd_sf"/>
</dbReference>